<accession>A0A8J8BDU7</accession>
<sequence>MRSRAVKYMLLMQFSQENADFPGLDQWKPEEIQAHVRFMQRTNADLAAAGELVDAQGLAMPETARIVRSHGGGAPVVTEGPFPESKEWVAGWWIVDCDTERRAIEIAAAVSAAPGPGGRPLDMPIEVRQIMAAPPAEL</sequence>
<name>A0A8J8BDU7_9ACTN</name>
<comment type="similarity">
    <text evidence="1">Belongs to the YciI family.</text>
</comment>
<evidence type="ECO:0000313" key="3">
    <source>
        <dbReference type="EMBL" id="MBS2963144.1"/>
    </source>
</evidence>
<keyword evidence="4" id="KW-1185">Reference proteome</keyword>
<proteinExistence type="inferred from homology"/>
<dbReference type="Gene3D" id="3.30.70.1060">
    <property type="entry name" value="Dimeric alpha+beta barrel"/>
    <property type="match status" value="1"/>
</dbReference>
<dbReference type="InterPro" id="IPR011008">
    <property type="entry name" value="Dimeric_a/b-barrel"/>
</dbReference>
<organism evidence="3 4">
    <name type="scientific">Actinocrinis puniceicyclus</name>
    <dbReference type="NCBI Taxonomy" id="977794"/>
    <lineage>
        <taxon>Bacteria</taxon>
        <taxon>Bacillati</taxon>
        <taxon>Actinomycetota</taxon>
        <taxon>Actinomycetes</taxon>
        <taxon>Catenulisporales</taxon>
        <taxon>Actinospicaceae</taxon>
        <taxon>Actinocrinis</taxon>
    </lineage>
</organism>
<dbReference type="Proteomes" id="UP000677913">
    <property type="component" value="Unassembled WGS sequence"/>
</dbReference>
<dbReference type="SUPFAM" id="SSF54909">
    <property type="entry name" value="Dimeric alpha+beta barrel"/>
    <property type="match status" value="1"/>
</dbReference>
<dbReference type="AlphaFoldDB" id="A0A8J8BDU7"/>
<protein>
    <recommendedName>
        <fullName evidence="2">YCII-related domain-containing protein</fullName>
    </recommendedName>
</protein>
<dbReference type="InterPro" id="IPR005545">
    <property type="entry name" value="YCII"/>
</dbReference>
<evidence type="ECO:0000256" key="1">
    <source>
        <dbReference type="ARBA" id="ARBA00007689"/>
    </source>
</evidence>
<evidence type="ECO:0000259" key="2">
    <source>
        <dbReference type="Pfam" id="PF03795"/>
    </source>
</evidence>
<dbReference type="Pfam" id="PF03795">
    <property type="entry name" value="YCII"/>
    <property type="match status" value="1"/>
</dbReference>
<reference evidence="3" key="1">
    <citation type="submission" date="2021-04" db="EMBL/GenBank/DDBJ databases">
        <title>Genome based classification of Actinospica acidithermotolerans sp. nov., an actinobacterium isolated from an Indonesian hot spring.</title>
        <authorList>
            <person name="Kusuma A.B."/>
            <person name="Putra K.E."/>
            <person name="Nafisah S."/>
            <person name="Loh J."/>
            <person name="Nouioui I."/>
            <person name="Goodfellow M."/>
        </authorList>
    </citation>
    <scope>NUCLEOTIDE SEQUENCE</scope>
    <source>
        <strain evidence="3">DSM 45618</strain>
    </source>
</reference>
<evidence type="ECO:0000313" key="4">
    <source>
        <dbReference type="Proteomes" id="UP000677913"/>
    </source>
</evidence>
<dbReference type="PANTHER" id="PTHR35174">
    <property type="entry name" value="BLL7171 PROTEIN-RELATED"/>
    <property type="match status" value="1"/>
</dbReference>
<feature type="domain" description="YCII-related" evidence="2">
    <location>
        <begin position="7"/>
        <end position="111"/>
    </location>
</feature>
<dbReference type="EMBL" id="JAGSXH010000021">
    <property type="protein sequence ID" value="MBS2963144.1"/>
    <property type="molecule type" value="Genomic_DNA"/>
</dbReference>
<dbReference type="PANTHER" id="PTHR35174:SF3">
    <property type="entry name" value="BLL7171 PROTEIN"/>
    <property type="match status" value="1"/>
</dbReference>
<gene>
    <name evidence="3" type="ORF">KGA66_08815</name>
</gene>
<comment type="caution">
    <text evidence="3">The sequence shown here is derived from an EMBL/GenBank/DDBJ whole genome shotgun (WGS) entry which is preliminary data.</text>
</comment>